<keyword evidence="5" id="KW-0378">Hydrolase</keyword>
<gene>
    <name evidence="7" type="ORF">MAR_009136</name>
</gene>
<dbReference type="PIRSF" id="PIRSF005700">
    <property type="entry name" value="PepC"/>
    <property type="match status" value="1"/>
</dbReference>
<dbReference type="PROSITE" id="PS00139">
    <property type="entry name" value="THIOL_PROTEASE_CYS"/>
    <property type="match status" value="1"/>
</dbReference>
<dbReference type="EC" id="3.4.22.40" evidence="2"/>
<evidence type="ECO:0000256" key="3">
    <source>
        <dbReference type="ARBA" id="ARBA00022227"/>
    </source>
</evidence>
<dbReference type="SUPFAM" id="SSF54001">
    <property type="entry name" value="Cysteine proteinases"/>
    <property type="match status" value="1"/>
</dbReference>
<keyword evidence="6" id="KW-0788">Thiol protease</keyword>
<organism evidence="7 8">
    <name type="scientific">Mya arenaria</name>
    <name type="common">Soft-shell clam</name>
    <dbReference type="NCBI Taxonomy" id="6604"/>
    <lineage>
        <taxon>Eukaryota</taxon>
        <taxon>Metazoa</taxon>
        <taxon>Spiralia</taxon>
        <taxon>Lophotrochozoa</taxon>
        <taxon>Mollusca</taxon>
        <taxon>Bivalvia</taxon>
        <taxon>Autobranchia</taxon>
        <taxon>Heteroconchia</taxon>
        <taxon>Euheterodonta</taxon>
        <taxon>Imparidentia</taxon>
        <taxon>Neoheterodontei</taxon>
        <taxon>Myida</taxon>
        <taxon>Myoidea</taxon>
        <taxon>Myidae</taxon>
        <taxon>Mya</taxon>
    </lineage>
</organism>
<proteinExistence type="predicted"/>
<comment type="catalytic activity">
    <reaction evidence="1">
        <text>Inactivates bleomycin B2 (a cytotoxic glycometallopeptide) by hydrolysis of a carboxyamide bond of beta-aminoalanine, but also shows general aminopeptidase activity. The specificity varies somewhat with source, but amino acid arylamides of Met, Leu and Ala are preferred.</text>
        <dbReference type="EC" id="3.4.22.40"/>
    </reaction>
</comment>
<keyword evidence="4" id="KW-0645">Protease</keyword>
<dbReference type="Proteomes" id="UP001164746">
    <property type="component" value="Chromosome 4"/>
</dbReference>
<evidence type="ECO:0000313" key="8">
    <source>
        <dbReference type="Proteomes" id="UP001164746"/>
    </source>
</evidence>
<reference evidence="7" key="1">
    <citation type="submission" date="2022-11" db="EMBL/GenBank/DDBJ databases">
        <title>Centuries of genome instability and evolution in soft-shell clam transmissible cancer (bioRxiv).</title>
        <authorList>
            <person name="Hart S.F.M."/>
            <person name="Yonemitsu M.A."/>
            <person name="Giersch R.M."/>
            <person name="Beal B.F."/>
            <person name="Arriagada G."/>
            <person name="Davis B.W."/>
            <person name="Ostrander E.A."/>
            <person name="Goff S.P."/>
            <person name="Metzger M.J."/>
        </authorList>
    </citation>
    <scope>NUCLEOTIDE SEQUENCE</scope>
    <source>
        <strain evidence="7">MELC-2E11</strain>
        <tissue evidence="7">Siphon/mantle</tissue>
    </source>
</reference>
<dbReference type="InterPro" id="IPR004134">
    <property type="entry name" value="Peptidase_C1B"/>
</dbReference>
<feature type="non-terminal residue" evidence="7">
    <location>
        <position position="1"/>
    </location>
</feature>
<dbReference type="InterPro" id="IPR038765">
    <property type="entry name" value="Papain-like_cys_pep_sf"/>
</dbReference>
<evidence type="ECO:0000313" key="7">
    <source>
        <dbReference type="EMBL" id="WAR02578.1"/>
    </source>
</evidence>
<evidence type="ECO:0000256" key="5">
    <source>
        <dbReference type="ARBA" id="ARBA00022801"/>
    </source>
</evidence>
<feature type="non-terminal residue" evidence="7">
    <location>
        <position position="410"/>
    </location>
</feature>
<protein>
    <recommendedName>
        <fullName evidence="3">Bleomycin hydrolase</fullName>
        <ecNumber evidence="2">3.4.22.40</ecNumber>
    </recommendedName>
</protein>
<accession>A0ABY7DXW9</accession>
<dbReference type="EMBL" id="CP111015">
    <property type="protein sequence ID" value="WAR02578.1"/>
    <property type="molecule type" value="Genomic_DNA"/>
</dbReference>
<evidence type="ECO:0000256" key="6">
    <source>
        <dbReference type="ARBA" id="ARBA00022807"/>
    </source>
</evidence>
<evidence type="ECO:0000256" key="2">
    <source>
        <dbReference type="ARBA" id="ARBA00012465"/>
    </source>
</evidence>
<evidence type="ECO:0000256" key="4">
    <source>
        <dbReference type="ARBA" id="ARBA00022670"/>
    </source>
</evidence>
<dbReference type="Gene3D" id="3.90.70.10">
    <property type="entry name" value="Cysteine proteinases"/>
    <property type="match status" value="2"/>
</dbReference>
<evidence type="ECO:0000256" key="1">
    <source>
        <dbReference type="ARBA" id="ARBA00000423"/>
    </source>
</evidence>
<dbReference type="Pfam" id="PF03051">
    <property type="entry name" value="Peptidase_C1_2"/>
    <property type="match status" value="1"/>
</dbReference>
<keyword evidence="8" id="KW-1185">Reference proteome</keyword>
<dbReference type="PANTHER" id="PTHR10363">
    <property type="entry name" value="BLEOMYCIN HYDROLASE"/>
    <property type="match status" value="1"/>
</dbReference>
<sequence>NIPLFYTFIQGVSQELLDRFQSQFEKSEKNILAQNVCTAHPLWDVLASRACKQATQHCFNHKVEKEGTPMTDQQHSGRCWIFACLNIMRIPFMKKYKLDSFEFSQTYVYFWDKVERAHYLLNVFVACARKGEAYDGRLVTHLLKNPSEDGGQWDMLTGLIEKYGIVPKVCFPEAWSAENSNRICRVLNNRLREGCWVLHKMVADSKSQADIDAEITKRMEEIYRIMCIVLGTPPREITFQYSPRKEKEEEGNEAGKSSCSEIGPISPRDFYHKLIKPDCFNLEDMYLGNMTGGPRVLYINQPVDVLKKLTIKSIVDCNELTLGVDTLQLNKADRLMYGESLMTHAMVFTGVNTKANGSADKWRVENSWGDKNGEKEFVYEVVVNKKLIEDQSILDVLNQEPTVLPAWDPM</sequence>
<name>A0ABY7DXW9_MYAAR</name>
<dbReference type="PANTHER" id="PTHR10363:SF2">
    <property type="entry name" value="BLEOMYCIN HYDROLASE"/>
    <property type="match status" value="1"/>
</dbReference>
<dbReference type="InterPro" id="IPR000169">
    <property type="entry name" value="Pept_cys_AS"/>
</dbReference>